<gene>
    <name evidence="1" type="primary">yunB</name>
    <name evidence="1" type="ORF">H9712_09515</name>
</gene>
<name>A0A9D2SBY7_9FIRM</name>
<comment type="caution">
    <text evidence="1">The sequence shown here is derived from an EMBL/GenBank/DDBJ whole genome shotgun (WGS) entry which is preliminary data.</text>
</comment>
<accession>A0A9D2SBY7</accession>
<proteinExistence type="predicted"/>
<dbReference type="Proteomes" id="UP000823921">
    <property type="component" value="Unassembled WGS sequence"/>
</dbReference>
<evidence type="ECO:0000313" key="2">
    <source>
        <dbReference type="Proteomes" id="UP000823921"/>
    </source>
</evidence>
<dbReference type="AlphaFoldDB" id="A0A9D2SBY7"/>
<dbReference type="NCBIfam" id="TIGR02832">
    <property type="entry name" value="spo_yunB"/>
    <property type="match status" value="1"/>
</dbReference>
<sequence>MWSPRRRIRIRRRGRGLLLAAAVGVGLALLVIFLVDAALRPAVTTLATVQAQNKITGIVNDAVSDTLADQGIAYADLVTVERDESGKVSLLAVDSVKLNTLRTQILQEVLEQVEGLDAQELGVPLGSLTGFATASDWGPMLPVGVLTAAVPKAEFSNQFTAQGINQTLHQIMLDITVDVTLLIPGGRAETNVTAQVCVAETLLVGEVPDTYLGLPATGS</sequence>
<protein>
    <submittedName>
        <fullName evidence="1">Sporulation protein YunB</fullName>
    </submittedName>
</protein>
<evidence type="ECO:0000313" key="1">
    <source>
        <dbReference type="EMBL" id="HJB81214.1"/>
    </source>
</evidence>
<reference evidence="1" key="1">
    <citation type="journal article" date="2021" name="PeerJ">
        <title>Extensive microbial diversity within the chicken gut microbiome revealed by metagenomics and culture.</title>
        <authorList>
            <person name="Gilroy R."/>
            <person name="Ravi A."/>
            <person name="Getino M."/>
            <person name="Pursley I."/>
            <person name="Horton D.L."/>
            <person name="Alikhan N.F."/>
            <person name="Baker D."/>
            <person name="Gharbi K."/>
            <person name="Hall N."/>
            <person name="Watson M."/>
            <person name="Adriaenssens E.M."/>
            <person name="Foster-Nyarko E."/>
            <person name="Jarju S."/>
            <person name="Secka A."/>
            <person name="Antonio M."/>
            <person name="Oren A."/>
            <person name="Chaudhuri R.R."/>
            <person name="La Ragione R."/>
            <person name="Hildebrand F."/>
            <person name="Pallen M.J."/>
        </authorList>
    </citation>
    <scope>NUCLEOTIDE SEQUENCE</scope>
    <source>
        <strain evidence="1">CHK192-8294</strain>
    </source>
</reference>
<dbReference type="PIRSF" id="PIRSF021383">
    <property type="entry name" value="YunB"/>
    <property type="match status" value="1"/>
</dbReference>
<dbReference type="InterPro" id="IPR014197">
    <property type="entry name" value="Sporulation_prot_YunB"/>
</dbReference>
<reference evidence="1" key="2">
    <citation type="submission" date="2021-04" db="EMBL/GenBank/DDBJ databases">
        <authorList>
            <person name="Gilroy R."/>
        </authorList>
    </citation>
    <scope>NUCLEOTIDE SEQUENCE</scope>
    <source>
        <strain evidence="1">CHK192-8294</strain>
    </source>
</reference>
<organism evidence="1 2">
    <name type="scientific">Candidatus Flavonifractor intestinigallinarum</name>
    <dbReference type="NCBI Taxonomy" id="2838586"/>
    <lineage>
        <taxon>Bacteria</taxon>
        <taxon>Bacillati</taxon>
        <taxon>Bacillota</taxon>
        <taxon>Clostridia</taxon>
        <taxon>Eubacteriales</taxon>
        <taxon>Oscillospiraceae</taxon>
        <taxon>Flavonifractor</taxon>
    </lineage>
</organism>
<dbReference type="Pfam" id="PF09560">
    <property type="entry name" value="Spore_YunB"/>
    <property type="match status" value="1"/>
</dbReference>
<dbReference type="EMBL" id="DWXO01000089">
    <property type="protein sequence ID" value="HJB81214.1"/>
    <property type="molecule type" value="Genomic_DNA"/>
</dbReference>